<dbReference type="EMBL" id="PVNS01000008">
    <property type="protein sequence ID" value="PRO65403.1"/>
    <property type="molecule type" value="Genomic_DNA"/>
</dbReference>
<comment type="catalytic activity">
    <reaction evidence="13 14">
        <text>UDP-N-acetyl-alpha-D-muramate + L-alanine + ATP = UDP-N-acetyl-alpha-D-muramoyl-L-alanine + ADP + phosphate + H(+)</text>
        <dbReference type="Rhea" id="RHEA:23372"/>
        <dbReference type="ChEBI" id="CHEBI:15378"/>
        <dbReference type="ChEBI" id="CHEBI:30616"/>
        <dbReference type="ChEBI" id="CHEBI:43474"/>
        <dbReference type="ChEBI" id="CHEBI:57972"/>
        <dbReference type="ChEBI" id="CHEBI:70757"/>
        <dbReference type="ChEBI" id="CHEBI:83898"/>
        <dbReference type="ChEBI" id="CHEBI:456216"/>
        <dbReference type="EC" id="6.3.2.8"/>
    </reaction>
</comment>
<comment type="pathway">
    <text evidence="2 14">Cell wall biogenesis; peptidoglycan biosynthesis.</text>
</comment>
<keyword evidence="5 14" id="KW-0436">Ligase</keyword>
<evidence type="ECO:0000256" key="8">
    <source>
        <dbReference type="ARBA" id="ARBA00022840"/>
    </source>
</evidence>
<dbReference type="InterPro" id="IPR036615">
    <property type="entry name" value="Mur_ligase_C_dom_sf"/>
</dbReference>
<dbReference type="InterPro" id="IPR050061">
    <property type="entry name" value="MurCDEF_pg_biosynth"/>
</dbReference>
<name>A0A2P6MGK5_ALKUR</name>
<dbReference type="SUPFAM" id="SSF51984">
    <property type="entry name" value="MurCD N-terminal domain"/>
    <property type="match status" value="1"/>
</dbReference>
<dbReference type="Pfam" id="PF02875">
    <property type="entry name" value="Mur_ligase_C"/>
    <property type="match status" value="1"/>
</dbReference>
<comment type="subcellular location">
    <subcellularLocation>
        <location evidence="1 14">Cytoplasm</location>
    </subcellularLocation>
</comment>
<dbReference type="InterPro" id="IPR013221">
    <property type="entry name" value="Mur_ligase_cen"/>
</dbReference>
<feature type="domain" description="Mur ligase N-terminal catalytic" evidence="15">
    <location>
        <begin position="3"/>
        <end position="101"/>
    </location>
</feature>
<evidence type="ECO:0000256" key="13">
    <source>
        <dbReference type="ARBA" id="ARBA00047833"/>
    </source>
</evidence>
<evidence type="ECO:0000256" key="2">
    <source>
        <dbReference type="ARBA" id="ARBA00004752"/>
    </source>
</evidence>
<keyword evidence="12 14" id="KW-0961">Cell wall biogenesis/degradation</keyword>
<accession>A0A2P6MGK5</accession>
<dbReference type="NCBIfam" id="TIGR01082">
    <property type="entry name" value="murC"/>
    <property type="match status" value="1"/>
</dbReference>
<evidence type="ECO:0000256" key="9">
    <source>
        <dbReference type="ARBA" id="ARBA00022960"/>
    </source>
</evidence>
<evidence type="ECO:0000256" key="4">
    <source>
        <dbReference type="ARBA" id="ARBA00022490"/>
    </source>
</evidence>
<evidence type="ECO:0000256" key="7">
    <source>
        <dbReference type="ARBA" id="ARBA00022741"/>
    </source>
</evidence>
<dbReference type="InterPro" id="IPR036565">
    <property type="entry name" value="Mur-like_cat_sf"/>
</dbReference>
<comment type="caution">
    <text evidence="18">The sequence shown here is derived from an EMBL/GenBank/DDBJ whole genome shotgun (WGS) entry which is preliminary data.</text>
</comment>
<dbReference type="GO" id="GO:0009252">
    <property type="term" value="P:peptidoglycan biosynthetic process"/>
    <property type="evidence" value="ECO:0007669"/>
    <property type="project" value="UniProtKB-UniRule"/>
</dbReference>
<evidence type="ECO:0000256" key="14">
    <source>
        <dbReference type="HAMAP-Rule" id="MF_00046"/>
    </source>
</evidence>
<dbReference type="OrthoDB" id="9804126at2"/>
<evidence type="ECO:0000256" key="12">
    <source>
        <dbReference type="ARBA" id="ARBA00023316"/>
    </source>
</evidence>
<dbReference type="Gene3D" id="3.90.190.20">
    <property type="entry name" value="Mur ligase, C-terminal domain"/>
    <property type="match status" value="1"/>
</dbReference>
<dbReference type="InterPro" id="IPR005758">
    <property type="entry name" value="UDP-N-AcMur_Ala_ligase_MurC"/>
</dbReference>
<evidence type="ECO:0000259" key="17">
    <source>
        <dbReference type="Pfam" id="PF08245"/>
    </source>
</evidence>
<feature type="domain" description="Mur ligase central" evidence="17">
    <location>
        <begin position="106"/>
        <end position="274"/>
    </location>
</feature>
<keyword evidence="11 14" id="KW-0131">Cell cycle</keyword>
<evidence type="ECO:0000259" key="15">
    <source>
        <dbReference type="Pfam" id="PF01225"/>
    </source>
</evidence>
<keyword evidence="8 14" id="KW-0067">ATP-binding</keyword>
<reference evidence="18 19" key="1">
    <citation type="submission" date="2018-03" db="EMBL/GenBank/DDBJ databases">
        <title>Bacillus urumqiensis sp. nov., a moderately haloalkaliphilic bacterium isolated from a salt lake.</title>
        <authorList>
            <person name="Zhao B."/>
            <person name="Liao Z."/>
        </authorList>
    </citation>
    <scope>NUCLEOTIDE SEQUENCE [LARGE SCALE GENOMIC DNA]</scope>
    <source>
        <strain evidence="18 19">BZ-SZ-XJ18</strain>
    </source>
</reference>
<comment type="function">
    <text evidence="14">Cell wall formation.</text>
</comment>
<evidence type="ECO:0000256" key="3">
    <source>
        <dbReference type="ARBA" id="ARBA00012211"/>
    </source>
</evidence>
<organism evidence="18 19">
    <name type="scientific">Alkalicoccus urumqiensis</name>
    <name type="common">Bacillus urumqiensis</name>
    <dbReference type="NCBI Taxonomy" id="1548213"/>
    <lineage>
        <taxon>Bacteria</taxon>
        <taxon>Bacillati</taxon>
        <taxon>Bacillota</taxon>
        <taxon>Bacilli</taxon>
        <taxon>Bacillales</taxon>
        <taxon>Bacillaceae</taxon>
        <taxon>Alkalicoccus</taxon>
    </lineage>
</organism>
<feature type="binding site" evidence="14">
    <location>
        <begin position="108"/>
        <end position="114"/>
    </location>
    <ligand>
        <name>ATP</name>
        <dbReference type="ChEBI" id="CHEBI:30616"/>
    </ligand>
</feature>
<dbReference type="InterPro" id="IPR004101">
    <property type="entry name" value="Mur_ligase_C"/>
</dbReference>
<dbReference type="SUPFAM" id="SSF53244">
    <property type="entry name" value="MurD-like peptide ligases, peptide-binding domain"/>
    <property type="match status" value="1"/>
</dbReference>
<dbReference type="Gene3D" id="3.40.50.720">
    <property type="entry name" value="NAD(P)-binding Rossmann-like Domain"/>
    <property type="match status" value="1"/>
</dbReference>
<keyword evidence="9 14" id="KW-0133">Cell shape</keyword>
<dbReference type="GO" id="GO:0008763">
    <property type="term" value="F:UDP-N-acetylmuramate-L-alanine ligase activity"/>
    <property type="evidence" value="ECO:0007669"/>
    <property type="project" value="UniProtKB-UniRule"/>
</dbReference>
<keyword evidence="6 14" id="KW-0132">Cell division</keyword>
<keyword evidence="4 14" id="KW-0963">Cytoplasm</keyword>
<dbReference type="InterPro" id="IPR000713">
    <property type="entry name" value="Mur_ligase_N"/>
</dbReference>
<dbReference type="HAMAP" id="MF_00046">
    <property type="entry name" value="MurC"/>
    <property type="match status" value="1"/>
</dbReference>
<dbReference type="SUPFAM" id="SSF53623">
    <property type="entry name" value="MurD-like peptide ligases, catalytic domain"/>
    <property type="match status" value="1"/>
</dbReference>
<evidence type="ECO:0000256" key="11">
    <source>
        <dbReference type="ARBA" id="ARBA00023306"/>
    </source>
</evidence>
<keyword evidence="10 14" id="KW-0573">Peptidoglycan synthesis</keyword>
<dbReference type="PANTHER" id="PTHR43445:SF3">
    <property type="entry name" value="UDP-N-ACETYLMURAMATE--L-ALANINE LIGASE"/>
    <property type="match status" value="1"/>
</dbReference>
<dbReference type="Pfam" id="PF01225">
    <property type="entry name" value="Mur_ligase"/>
    <property type="match status" value="1"/>
</dbReference>
<proteinExistence type="inferred from homology"/>
<dbReference type="UniPathway" id="UPA00219"/>
<protein>
    <recommendedName>
        <fullName evidence="3 14">UDP-N-acetylmuramate--L-alanine ligase</fullName>
        <ecNumber evidence="3 14">6.3.2.8</ecNumber>
    </recommendedName>
    <alternativeName>
        <fullName evidence="14">UDP-N-acetylmuramoyl-L-alanine synthetase</fullName>
    </alternativeName>
</protein>
<dbReference type="GO" id="GO:0005737">
    <property type="term" value="C:cytoplasm"/>
    <property type="evidence" value="ECO:0007669"/>
    <property type="project" value="UniProtKB-SubCell"/>
</dbReference>
<dbReference type="RefSeq" id="WP_105959242.1">
    <property type="nucleotide sequence ID" value="NZ_PVNS01000008.1"/>
</dbReference>
<gene>
    <name evidence="14" type="primary">murC</name>
    <name evidence="18" type="ORF">C6I21_09585</name>
</gene>
<comment type="similarity">
    <text evidence="14">Belongs to the MurCDEF family.</text>
</comment>
<evidence type="ECO:0000313" key="18">
    <source>
        <dbReference type="EMBL" id="PRO65403.1"/>
    </source>
</evidence>
<dbReference type="Proteomes" id="UP000243650">
    <property type="component" value="Unassembled WGS sequence"/>
</dbReference>
<evidence type="ECO:0000259" key="16">
    <source>
        <dbReference type="Pfam" id="PF02875"/>
    </source>
</evidence>
<dbReference type="GO" id="GO:0008360">
    <property type="term" value="P:regulation of cell shape"/>
    <property type="evidence" value="ECO:0007669"/>
    <property type="project" value="UniProtKB-KW"/>
</dbReference>
<keyword evidence="7 14" id="KW-0547">Nucleotide-binding</keyword>
<sequence length="440" mass="49186">MTHYHFIGIKGSGMSALAQILKDMNYTIQGSDVDKRFFTQGPLEDRQIPILPFQESNIQPGQTIVASPAYNETNEEVRRAGQLGMEVHPYPTFLGSFLEQFTSIAVTGAHGKTTTTGLLAHVLSGAEATSYLIGDGTGRGVKDSEYFAFEACEYRRHFLHYHPDYAIMTNVDFDHPDYFADVNDVFSAFQEMASQVKKAIFACGDDEHLQQLQADVPVIYYGTEEHNDLRAVNITADKNGTHFDCLIRGGEKEQFTIPGYGTHHVLNALSIIAVCEYEDVDLEVVRSRLATFDGVKRRFTETEAGSQVLIDDYAHHPTEIRATIESAKMKYPEKKAVAVFQPHTFSRTEAFLDDFADSLKGADYVYLCDIFSSAREKKADLTIQDLQERIPEAVLLSEAEVSRLDGHSDSVLLFMGAGDVSKYQRAYESYLGVEKETQAE</sequence>
<dbReference type="Gene3D" id="3.40.1190.10">
    <property type="entry name" value="Mur-like, catalytic domain"/>
    <property type="match status" value="1"/>
</dbReference>
<keyword evidence="19" id="KW-1185">Reference proteome</keyword>
<dbReference type="EC" id="6.3.2.8" evidence="3 14"/>
<evidence type="ECO:0000256" key="10">
    <source>
        <dbReference type="ARBA" id="ARBA00022984"/>
    </source>
</evidence>
<feature type="domain" description="Mur ligase C-terminal" evidence="16">
    <location>
        <begin position="298"/>
        <end position="391"/>
    </location>
</feature>
<evidence type="ECO:0000256" key="1">
    <source>
        <dbReference type="ARBA" id="ARBA00004496"/>
    </source>
</evidence>
<dbReference type="AlphaFoldDB" id="A0A2P6MGK5"/>
<evidence type="ECO:0000256" key="6">
    <source>
        <dbReference type="ARBA" id="ARBA00022618"/>
    </source>
</evidence>
<evidence type="ECO:0000313" key="19">
    <source>
        <dbReference type="Proteomes" id="UP000243650"/>
    </source>
</evidence>
<evidence type="ECO:0000256" key="5">
    <source>
        <dbReference type="ARBA" id="ARBA00022598"/>
    </source>
</evidence>
<dbReference type="GO" id="GO:0071555">
    <property type="term" value="P:cell wall organization"/>
    <property type="evidence" value="ECO:0007669"/>
    <property type="project" value="UniProtKB-KW"/>
</dbReference>
<dbReference type="Pfam" id="PF08245">
    <property type="entry name" value="Mur_ligase_M"/>
    <property type="match status" value="1"/>
</dbReference>
<dbReference type="GO" id="GO:0005524">
    <property type="term" value="F:ATP binding"/>
    <property type="evidence" value="ECO:0007669"/>
    <property type="project" value="UniProtKB-UniRule"/>
</dbReference>
<dbReference type="GO" id="GO:0051301">
    <property type="term" value="P:cell division"/>
    <property type="evidence" value="ECO:0007669"/>
    <property type="project" value="UniProtKB-KW"/>
</dbReference>
<dbReference type="PANTHER" id="PTHR43445">
    <property type="entry name" value="UDP-N-ACETYLMURAMATE--L-ALANINE LIGASE-RELATED"/>
    <property type="match status" value="1"/>
</dbReference>